<keyword evidence="4" id="KW-1185">Reference proteome</keyword>
<dbReference type="InterPro" id="IPR036380">
    <property type="entry name" value="Isochorismatase-like_sf"/>
</dbReference>
<dbReference type="KEGG" id="ege:EM595_p0179"/>
<protein>
    <submittedName>
        <fullName evidence="3">Isochorismatase hydrolase</fullName>
    </submittedName>
</protein>
<organism evidence="3 4">
    <name type="scientific">Duffyella gerundensis</name>
    <dbReference type="NCBI Taxonomy" id="1619313"/>
    <lineage>
        <taxon>Bacteria</taxon>
        <taxon>Pseudomonadati</taxon>
        <taxon>Pseudomonadota</taxon>
        <taxon>Gammaproteobacteria</taxon>
        <taxon>Enterobacterales</taxon>
        <taxon>Erwiniaceae</taxon>
        <taxon>Duffyella</taxon>
    </lineage>
</organism>
<dbReference type="PANTHER" id="PTHR43540:SF14">
    <property type="entry name" value="ISOCHORISMATASE"/>
    <property type="match status" value="1"/>
</dbReference>
<keyword evidence="1 3" id="KW-0378">Hydrolase</keyword>
<dbReference type="SUPFAM" id="SSF52499">
    <property type="entry name" value="Isochorismatase-like hydrolases"/>
    <property type="match status" value="1"/>
</dbReference>
<dbReference type="Gene3D" id="3.40.50.850">
    <property type="entry name" value="Isochorismatase-like"/>
    <property type="match status" value="1"/>
</dbReference>
<dbReference type="GO" id="GO:0016787">
    <property type="term" value="F:hydrolase activity"/>
    <property type="evidence" value="ECO:0007669"/>
    <property type="project" value="UniProtKB-KW"/>
</dbReference>
<evidence type="ECO:0000313" key="4">
    <source>
        <dbReference type="Proteomes" id="UP000059419"/>
    </source>
</evidence>
<dbReference type="Pfam" id="PF00857">
    <property type="entry name" value="Isochorismatase"/>
    <property type="match status" value="1"/>
</dbReference>
<dbReference type="CDD" id="cd01014">
    <property type="entry name" value="nicotinamidase_related"/>
    <property type="match status" value="1"/>
</dbReference>
<dbReference type="InterPro" id="IPR050272">
    <property type="entry name" value="Isochorismatase-like_hydrls"/>
</dbReference>
<sequence length="179" mass="19053">MPQPSCRKALLIIDMQVGLFHGAVPPFAGDRVLANINQLIANARCAGAPILAVRHTGPQGSPLAPDGPLTQLIPQLDVQSERDILFSKTRPNCFHETELAPLLRQRAIDELVVVGMKTEFCIDSTCRAAADGGWKVTLIADAHTTMDTAALSADAIVAHHNATLSAAFVTLSTAQAYSF</sequence>
<dbReference type="AlphaFoldDB" id="A0A0U5LBL0"/>
<evidence type="ECO:0000259" key="2">
    <source>
        <dbReference type="Pfam" id="PF00857"/>
    </source>
</evidence>
<accession>A0A0U5LBL0</accession>
<reference evidence="4" key="1">
    <citation type="submission" date="2015-11" db="EMBL/GenBank/DDBJ databases">
        <authorList>
            <person name="Blom J."/>
        </authorList>
    </citation>
    <scope>NUCLEOTIDE SEQUENCE [LARGE SCALE GENOMIC DNA]</scope>
    <source>
        <plasmid evidence="4">pEM01</plasmid>
    </source>
</reference>
<evidence type="ECO:0000256" key="1">
    <source>
        <dbReference type="ARBA" id="ARBA00022801"/>
    </source>
</evidence>
<dbReference type="InterPro" id="IPR000868">
    <property type="entry name" value="Isochorismatase-like_dom"/>
</dbReference>
<evidence type="ECO:0000313" key="3">
    <source>
        <dbReference type="EMBL" id="CUU25879.1"/>
    </source>
</evidence>
<geneLocation type="plasmid" evidence="4">
    <name>pEM01</name>
</geneLocation>
<dbReference type="OrthoDB" id="1157330at2"/>
<dbReference type="PATRIC" id="fig|1619313.3.peg.3782"/>
<dbReference type="RefSeq" id="WP_067436040.1">
    <property type="nucleotide sequence ID" value="NZ_JACSXD010000009.1"/>
</dbReference>
<dbReference type="PANTHER" id="PTHR43540">
    <property type="entry name" value="PEROXYUREIDOACRYLATE/UREIDOACRYLATE AMIDOHYDROLASE-RELATED"/>
    <property type="match status" value="1"/>
</dbReference>
<proteinExistence type="predicted"/>
<dbReference type="EMBL" id="LN907828">
    <property type="protein sequence ID" value="CUU25879.1"/>
    <property type="molecule type" value="Genomic_DNA"/>
</dbReference>
<dbReference type="Proteomes" id="UP000059419">
    <property type="component" value="Plasmid pEM01"/>
</dbReference>
<gene>
    <name evidence="3" type="ORF">EM595_p0179</name>
</gene>
<feature type="domain" description="Isochorismatase-like" evidence="2">
    <location>
        <begin position="9"/>
        <end position="174"/>
    </location>
</feature>
<name>A0A0U5LBL0_9GAMM</name>